<comment type="caution">
    <text evidence="10">The sequence shown here is derived from an EMBL/GenBank/DDBJ whole genome shotgun (WGS) entry which is preliminary data.</text>
</comment>
<name>A0A7J7NIT1_9MAGN</name>
<keyword evidence="11" id="KW-1185">Reference proteome</keyword>
<evidence type="ECO:0000313" key="10">
    <source>
        <dbReference type="EMBL" id="KAF6166882.1"/>
    </source>
</evidence>
<feature type="non-terminal residue" evidence="10">
    <location>
        <position position="357"/>
    </location>
</feature>
<keyword evidence="3 7" id="KW-0507">mRNA processing</keyword>
<comment type="similarity">
    <text evidence="2 7">Belongs to the SLU7 family.</text>
</comment>
<evidence type="ECO:0000256" key="7">
    <source>
        <dbReference type="RuleBase" id="RU367071"/>
    </source>
</evidence>
<evidence type="ECO:0000256" key="6">
    <source>
        <dbReference type="ARBA" id="ARBA00023242"/>
    </source>
</evidence>
<keyword evidence="6 7" id="KW-0539">Nucleus</keyword>
<evidence type="ECO:0000313" key="11">
    <source>
        <dbReference type="Proteomes" id="UP000541444"/>
    </source>
</evidence>
<dbReference type="AlphaFoldDB" id="A0A7J7NIT1"/>
<dbReference type="PANTHER" id="PTHR12942">
    <property type="entry name" value="STEP II SPLICING FACTOR SLU7"/>
    <property type="match status" value="1"/>
</dbReference>
<evidence type="ECO:0000256" key="4">
    <source>
        <dbReference type="ARBA" id="ARBA00022728"/>
    </source>
</evidence>
<dbReference type="GO" id="GO:0030628">
    <property type="term" value="F:pre-mRNA 3'-splice site binding"/>
    <property type="evidence" value="ECO:0007669"/>
    <property type="project" value="UniProtKB-UniRule"/>
</dbReference>
<dbReference type="Proteomes" id="UP000541444">
    <property type="component" value="Unassembled WGS sequence"/>
</dbReference>
<dbReference type="GO" id="GO:0005681">
    <property type="term" value="C:spliceosomal complex"/>
    <property type="evidence" value="ECO:0007669"/>
    <property type="project" value="UniProtKB-UniRule"/>
</dbReference>
<evidence type="ECO:0000256" key="5">
    <source>
        <dbReference type="ARBA" id="ARBA00023187"/>
    </source>
</evidence>
<dbReference type="GO" id="GO:0000398">
    <property type="term" value="P:mRNA splicing, via spliceosome"/>
    <property type="evidence" value="ECO:0007669"/>
    <property type="project" value="UniProtKB-UniRule"/>
</dbReference>
<comment type="subcellular location">
    <subcellularLocation>
        <location evidence="1 7">Nucleus</location>
    </subcellularLocation>
</comment>
<reference evidence="10 11" key="1">
    <citation type="journal article" date="2020" name="IScience">
        <title>Genome Sequencing of the Endangered Kingdonia uniflora (Circaeasteraceae, Ranunculales) Reveals Potential Mechanisms of Evolutionary Specialization.</title>
        <authorList>
            <person name="Sun Y."/>
            <person name="Deng T."/>
            <person name="Zhang A."/>
            <person name="Moore M.J."/>
            <person name="Landis J.B."/>
            <person name="Lin N."/>
            <person name="Zhang H."/>
            <person name="Zhang X."/>
            <person name="Huang J."/>
            <person name="Zhang X."/>
            <person name="Sun H."/>
            <person name="Wang H."/>
        </authorList>
    </citation>
    <scope>NUCLEOTIDE SEQUENCE [LARGE SCALE GENOMIC DNA]</scope>
    <source>
        <strain evidence="10">TB1705</strain>
        <tissue evidence="10">Leaf</tissue>
    </source>
</reference>
<evidence type="ECO:0000256" key="2">
    <source>
        <dbReference type="ARBA" id="ARBA00007203"/>
    </source>
</evidence>
<feature type="region of interest" description="Disordered" evidence="8">
    <location>
        <begin position="1"/>
        <end position="37"/>
    </location>
</feature>
<feature type="compositionally biased region" description="Basic and acidic residues" evidence="8">
    <location>
        <begin position="1"/>
        <end position="20"/>
    </location>
</feature>
<dbReference type="InterPro" id="IPR039974">
    <property type="entry name" value="Splicing_factor_SLU7"/>
</dbReference>
<keyword evidence="4 7" id="KW-0747">Spliceosome</keyword>
<evidence type="ECO:0000256" key="8">
    <source>
        <dbReference type="SAM" id="MobiDB-lite"/>
    </source>
</evidence>
<feature type="domain" description="Pre-mRNA-splicing factor SLU7" evidence="9">
    <location>
        <begin position="58"/>
        <end position="197"/>
    </location>
</feature>
<protein>
    <recommendedName>
        <fullName evidence="7">Pre-mRNA-splicing factor SLU7</fullName>
    </recommendedName>
</protein>
<gene>
    <name evidence="10" type="ORF">GIB67_020316</name>
</gene>
<dbReference type="OrthoDB" id="1434884at2759"/>
<sequence>GTFKSREDYRKQKELDDARKAGLAPAEVDENGVSINPHIPDYMKVAPWYSVNDATPVSDEEEDEDSLKIDEAKVDESKQMDFAKVEKHVRTTGGGSTGTVRNLRIREDTAKYLWNLDVNSPYYDPKTRSMREDPFLDSDPNEKFYEGDNKFRTSGQTIEFQQLNFHAYEAFEKGQDIHPQAAPSQAEFLYKNFKQETSLPRTKYEEDVFINNHKSVWGSWWKGHQWGYKCCKQFIRNSYCTGTSGIEATEASVDLMKANIARKEATEEKPAVVEKNIATWGTDVPENVVLDQNRLAKALKKVTAEDMEALSNEESPSQRLDEGLTALVAFRNQVKQNLRNKQEIFSVFSRSIIRFSK</sequence>
<evidence type="ECO:0000259" key="9">
    <source>
        <dbReference type="Pfam" id="PF11708"/>
    </source>
</evidence>
<evidence type="ECO:0000256" key="3">
    <source>
        <dbReference type="ARBA" id="ARBA00022664"/>
    </source>
</evidence>
<proteinExistence type="inferred from homology"/>
<dbReference type="PANTHER" id="PTHR12942:SF2">
    <property type="entry name" value="PRE-MRNA-SPLICING FACTOR SLU7"/>
    <property type="match status" value="1"/>
</dbReference>
<accession>A0A7J7NIT1</accession>
<organism evidence="10 11">
    <name type="scientific">Kingdonia uniflora</name>
    <dbReference type="NCBI Taxonomy" id="39325"/>
    <lineage>
        <taxon>Eukaryota</taxon>
        <taxon>Viridiplantae</taxon>
        <taxon>Streptophyta</taxon>
        <taxon>Embryophyta</taxon>
        <taxon>Tracheophyta</taxon>
        <taxon>Spermatophyta</taxon>
        <taxon>Magnoliopsida</taxon>
        <taxon>Ranunculales</taxon>
        <taxon>Circaeasteraceae</taxon>
        <taxon>Kingdonia</taxon>
    </lineage>
</organism>
<comment type="function">
    <text evidence="7">Involved in pre-mRNA splicing.</text>
</comment>
<dbReference type="EMBL" id="JACGCM010000772">
    <property type="protein sequence ID" value="KAF6166882.1"/>
    <property type="molecule type" value="Genomic_DNA"/>
</dbReference>
<dbReference type="InterPro" id="IPR021715">
    <property type="entry name" value="Slu7_dom"/>
</dbReference>
<dbReference type="Pfam" id="PF11708">
    <property type="entry name" value="Slu7"/>
    <property type="match status" value="1"/>
</dbReference>
<keyword evidence="5 7" id="KW-0508">mRNA splicing</keyword>
<evidence type="ECO:0000256" key="1">
    <source>
        <dbReference type="ARBA" id="ARBA00004123"/>
    </source>
</evidence>
<comment type="subunit">
    <text evidence="7">Associated with the spliceosome.</text>
</comment>